<feature type="chain" id="PRO_5016326307" description="Ribosomally synthesized peptide with SipW-like signal peptide" evidence="1">
    <location>
        <begin position="28"/>
        <end position="174"/>
    </location>
</feature>
<accession>A0A327Z671</accession>
<feature type="signal peptide" evidence="1">
    <location>
        <begin position="1"/>
        <end position="27"/>
    </location>
</feature>
<name>A0A327Z671_9ACTN</name>
<dbReference type="AlphaFoldDB" id="A0A327Z671"/>
<reference evidence="2 3" key="1">
    <citation type="submission" date="2018-06" db="EMBL/GenBank/DDBJ databases">
        <title>Genomic Encyclopedia of Type Strains, Phase III (KMG-III): the genomes of soil and plant-associated and newly described type strains.</title>
        <authorList>
            <person name="Whitman W."/>
        </authorList>
    </citation>
    <scope>NUCLEOTIDE SEQUENCE [LARGE SCALE GENOMIC DNA]</scope>
    <source>
        <strain evidence="2 3">CGMCC 4.7090</strain>
    </source>
</reference>
<dbReference type="RefSeq" id="WP_111651717.1">
    <property type="nucleotide sequence ID" value="NZ_QLMJ01000013.1"/>
</dbReference>
<gene>
    <name evidence="2" type="ORF">B0I29_113107</name>
</gene>
<evidence type="ECO:0000313" key="2">
    <source>
        <dbReference type="EMBL" id="RAK32812.1"/>
    </source>
</evidence>
<evidence type="ECO:0000313" key="3">
    <source>
        <dbReference type="Proteomes" id="UP000249341"/>
    </source>
</evidence>
<sequence length="174" mass="17510">MRKFTKRSVAVVAAGVIAVSGAGAAYAAWLLNGSGSASATAGKAAQLTVTGTAIDALVPGSTSNVTLKVTNPNKFPAKVTGVTFTNFKTEKAGCTGIVLTSTVSPKVPLLDATVLGEKTKDIVIPASVRMAADAPNACQEATFSFTTTLTAESAASDNVKSIESVDQADTVTTP</sequence>
<dbReference type="EMBL" id="QLMJ01000013">
    <property type="protein sequence ID" value="RAK32812.1"/>
    <property type="molecule type" value="Genomic_DNA"/>
</dbReference>
<dbReference type="Proteomes" id="UP000249341">
    <property type="component" value="Unassembled WGS sequence"/>
</dbReference>
<keyword evidence="1" id="KW-0732">Signal</keyword>
<organism evidence="2 3">
    <name type="scientific">Actinoplanes lutulentus</name>
    <dbReference type="NCBI Taxonomy" id="1287878"/>
    <lineage>
        <taxon>Bacteria</taxon>
        <taxon>Bacillati</taxon>
        <taxon>Actinomycetota</taxon>
        <taxon>Actinomycetes</taxon>
        <taxon>Micromonosporales</taxon>
        <taxon>Micromonosporaceae</taxon>
        <taxon>Actinoplanes</taxon>
    </lineage>
</organism>
<evidence type="ECO:0000256" key="1">
    <source>
        <dbReference type="SAM" id="SignalP"/>
    </source>
</evidence>
<evidence type="ECO:0008006" key="4">
    <source>
        <dbReference type="Google" id="ProtNLM"/>
    </source>
</evidence>
<dbReference type="OrthoDB" id="3637162at2"/>
<protein>
    <recommendedName>
        <fullName evidence="4">Ribosomally synthesized peptide with SipW-like signal peptide</fullName>
    </recommendedName>
</protein>
<proteinExistence type="predicted"/>
<comment type="caution">
    <text evidence="2">The sequence shown here is derived from an EMBL/GenBank/DDBJ whole genome shotgun (WGS) entry which is preliminary data.</text>
</comment>
<keyword evidence="3" id="KW-1185">Reference proteome</keyword>